<sequence length="506" mass="57597">MSNLSTKTNLTKALSLSIWKKQPERYFNDCLRISHKETLAKVPFELNNHQKKIQRAIDEQRSCGKPVRILVLKPRQTGTSTIGIANIFHSIRFNGGIGMVVSKDGDSAEHLHTITQRFYIYLPGSEKKVIRSIASNRKELKFEEPHGGRILIETAGKQSAGHSFTIHHLLLSEGSRWPAGCEDTRTGLLNAVPYFPNTIIINESVANGMAGWFYDEWHRKDSTYAKVFLPVHEHTEYQMELPIKEEIYEAQLEDIEKRYIADHGWTLKQVEFRRWAIREKCNDDPEIFKEQYPATAREAFIASGNTFFHVPTLEAINTSEPLRCELRVDEGLNGQRDIRPIPNQRGLLSVWKRPQKGRQYVIGADVAEGIEIDGAPADDKRDYSPGDVLDRSTGEQVAHLHAQITPDEFGRQLVLLGKWYNNAFAGVEMNGGYGGHVVTTMELEGYPMSMIYRDQQLRKSGWTTTRANRKSLMSNLDMSIRSREVLINSEDTVNELKAFVTKPDGR</sequence>
<name>A0A0F9FW19_9ZZZZ</name>
<dbReference type="Gene3D" id="3.40.50.300">
    <property type="entry name" value="P-loop containing nucleotide triphosphate hydrolases"/>
    <property type="match status" value="1"/>
</dbReference>
<organism evidence="2">
    <name type="scientific">marine sediment metagenome</name>
    <dbReference type="NCBI Taxonomy" id="412755"/>
    <lineage>
        <taxon>unclassified sequences</taxon>
        <taxon>metagenomes</taxon>
        <taxon>ecological metagenomes</taxon>
    </lineage>
</organism>
<evidence type="ECO:0000256" key="1">
    <source>
        <dbReference type="SAM" id="MobiDB-lite"/>
    </source>
</evidence>
<dbReference type="InterPro" id="IPR027417">
    <property type="entry name" value="P-loop_NTPase"/>
</dbReference>
<dbReference type="AlphaFoldDB" id="A0A0F9FW19"/>
<dbReference type="Gene3D" id="3.30.420.240">
    <property type="match status" value="1"/>
</dbReference>
<gene>
    <name evidence="2" type="ORF">LCGC14_1984450</name>
</gene>
<feature type="non-terminal residue" evidence="2">
    <location>
        <position position="506"/>
    </location>
</feature>
<evidence type="ECO:0000313" key="2">
    <source>
        <dbReference type="EMBL" id="KKL82466.1"/>
    </source>
</evidence>
<feature type="compositionally biased region" description="Basic and acidic residues" evidence="1">
    <location>
        <begin position="377"/>
        <end position="392"/>
    </location>
</feature>
<comment type="caution">
    <text evidence="2">The sequence shown here is derived from an EMBL/GenBank/DDBJ whole genome shotgun (WGS) entry which is preliminary data.</text>
</comment>
<reference evidence="2" key="1">
    <citation type="journal article" date="2015" name="Nature">
        <title>Complex archaea that bridge the gap between prokaryotes and eukaryotes.</title>
        <authorList>
            <person name="Spang A."/>
            <person name="Saw J.H."/>
            <person name="Jorgensen S.L."/>
            <person name="Zaremba-Niedzwiedzka K."/>
            <person name="Martijn J."/>
            <person name="Lind A.E."/>
            <person name="van Eijk R."/>
            <person name="Schleper C."/>
            <person name="Guy L."/>
            <person name="Ettema T.J."/>
        </authorList>
    </citation>
    <scope>NUCLEOTIDE SEQUENCE</scope>
</reference>
<evidence type="ECO:0008006" key="3">
    <source>
        <dbReference type="Google" id="ProtNLM"/>
    </source>
</evidence>
<proteinExistence type="predicted"/>
<accession>A0A0F9FW19</accession>
<protein>
    <recommendedName>
        <fullName evidence="3">Terminase large subunit gp17-like C-terminal domain-containing protein</fullName>
    </recommendedName>
</protein>
<dbReference type="EMBL" id="LAZR01022268">
    <property type="protein sequence ID" value="KKL82466.1"/>
    <property type="molecule type" value="Genomic_DNA"/>
</dbReference>
<feature type="region of interest" description="Disordered" evidence="1">
    <location>
        <begin position="373"/>
        <end position="392"/>
    </location>
</feature>